<organism evidence="3 4">
    <name type="scientific">Sphingomonas changbaiensis NBRC 104936</name>
    <dbReference type="NCBI Taxonomy" id="1219043"/>
    <lineage>
        <taxon>Bacteria</taxon>
        <taxon>Pseudomonadati</taxon>
        <taxon>Pseudomonadota</taxon>
        <taxon>Alphaproteobacteria</taxon>
        <taxon>Sphingomonadales</taxon>
        <taxon>Sphingomonadaceae</taxon>
        <taxon>Sphingomonas</taxon>
    </lineage>
</organism>
<proteinExistence type="inferred from homology"/>
<feature type="transmembrane region" description="Helical" evidence="2">
    <location>
        <begin position="47"/>
        <end position="69"/>
    </location>
</feature>
<dbReference type="EMBL" id="BBWU01000046">
    <property type="protein sequence ID" value="GAO40327.1"/>
    <property type="molecule type" value="Genomic_DNA"/>
</dbReference>
<feature type="transmembrane region" description="Helical" evidence="2">
    <location>
        <begin position="152"/>
        <end position="171"/>
    </location>
</feature>
<dbReference type="AlphaFoldDB" id="A0A0E9MRB6"/>
<name>A0A0E9MRB6_9SPHN</name>
<keyword evidence="2" id="KW-1133">Transmembrane helix</keyword>
<dbReference type="Proteomes" id="UP000033202">
    <property type="component" value="Unassembled WGS sequence"/>
</dbReference>
<comment type="similarity">
    <text evidence="1">Belongs to the sodium:galactoside symporter (TC 2.A.2) family.</text>
</comment>
<keyword evidence="2" id="KW-0472">Membrane</keyword>
<dbReference type="STRING" id="1219043.SCH01S_46_00350"/>
<evidence type="ECO:0008006" key="5">
    <source>
        <dbReference type="Google" id="ProtNLM"/>
    </source>
</evidence>
<evidence type="ECO:0000313" key="4">
    <source>
        <dbReference type="Proteomes" id="UP000033202"/>
    </source>
</evidence>
<dbReference type="SUPFAM" id="SSF103473">
    <property type="entry name" value="MFS general substrate transporter"/>
    <property type="match status" value="1"/>
</dbReference>
<dbReference type="Pfam" id="PF13347">
    <property type="entry name" value="MFS_2"/>
    <property type="match status" value="1"/>
</dbReference>
<evidence type="ECO:0000313" key="3">
    <source>
        <dbReference type="EMBL" id="GAO40327.1"/>
    </source>
</evidence>
<dbReference type="PANTHER" id="PTHR11328">
    <property type="entry name" value="MAJOR FACILITATOR SUPERFAMILY DOMAIN-CONTAINING PROTEIN"/>
    <property type="match status" value="1"/>
</dbReference>
<dbReference type="GO" id="GO:0008643">
    <property type="term" value="P:carbohydrate transport"/>
    <property type="evidence" value="ECO:0007669"/>
    <property type="project" value="InterPro"/>
</dbReference>
<evidence type="ECO:0000256" key="1">
    <source>
        <dbReference type="ARBA" id="ARBA00009617"/>
    </source>
</evidence>
<accession>A0A0E9MRB6</accession>
<feature type="transmembrane region" description="Helical" evidence="2">
    <location>
        <begin position="379"/>
        <end position="406"/>
    </location>
</feature>
<keyword evidence="2" id="KW-0812">Transmembrane</keyword>
<keyword evidence="4" id="KW-1185">Reference proteome</keyword>
<dbReference type="PANTHER" id="PTHR11328:SF24">
    <property type="entry name" value="MAJOR FACILITATOR SUPERFAMILY (MFS) PROFILE DOMAIN-CONTAINING PROTEIN"/>
    <property type="match status" value="1"/>
</dbReference>
<feature type="transmembrane region" description="Helical" evidence="2">
    <location>
        <begin position="274"/>
        <end position="292"/>
    </location>
</feature>
<feature type="transmembrane region" description="Helical" evidence="2">
    <location>
        <begin position="183"/>
        <end position="204"/>
    </location>
</feature>
<comment type="caution">
    <text evidence="3">The sequence shown here is derived from an EMBL/GenBank/DDBJ whole genome shotgun (WGS) entry which is preliminary data.</text>
</comment>
<dbReference type="GO" id="GO:0005886">
    <property type="term" value="C:plasma membrane"/>
    <property type="evidence" value="ECO:0007669"/>
    <property type="project" value="TreeGrafter"/>
</dbReference>
<feature type="transmembrane region" description="Helical" evidence="2">
    <location>
        <begin position="304"/>
        <end position="323"/>
    </location>
</feature>
<feature type="transmembrane region" description="Helical" evidence="2">
    <location>
        <begin position="104"/>
        <end position="123"/>
    </location>
</feature>
<dbReference type="Gene3D" id="1.20.1250.20">
    <property type="entry name" value="MFS general substrate transporter like domains"/>
    <property type="match status" value="1"/>
</dbReference>
<gene>
    <name evidence="3" type="ORF">SCH01S_46_00350</name>
</gene>
<evidence type="ECO:0000256" key="2">
    <source>
        <dbReference type="SAM" id="Phobius"/>
    </source>
</evidence>
<feature type="transmembrane region" description="Helical" evidence="2">
    <location>
        <begin position="335"/>
        <end position="358"/>
    </location>
</feature>
<feature type="transmembrane region" description="Helical" evidence="2">
    <location>
        <begin position="237"/>
        <end position="262"/>
    </location>
</feature>
<feature type="transmembrane region" description="Helical" evidence="2">
    <location>
        <begin position="426"/>
        <end position="445"/>
    </location>
</feature>
<reference evidence="3 4" key="1">
    <citation type="submission" date="2015-04" db="EMBL/GenBank/DDBJ databases">
        <title>Whole genome shotgun sequence of Sphingomonas changbaiensis NBRC 104936.</title>
        <authorList>
            <person name="Katano-Makiyama Y."/>
            <person name="Hosoyama A."/>
            <person name="Hashimoto M."/>
            <person name="Noguchi M."/>
            <person name="Tsuchikane K."/>
            <person name="Ohji S."/>
            <person name="Yamazoe A."/>
            <person name="Ichikawa N."/>
            <person name="Kimura A."/>
            <person name="Fujita N."/>
        </authorList>
    </citation>
    <scope>NUCLEOTIDE SEQUENCE [LARGE SCALE GENOMIC DNA]</scope>
    <source>
        <strain evidence="3 4">NBRC 104936</strain>
    </source>
</reference>
<sequence>MNSVRVPLSTKLSYGLGAVAYGIKDNGFSVFLLLFYNQVVGLPAEQVGFAIMIALFVDAFVDPAIGSLSDRTHTRIGRRHPWLYGSALPIALSWVLLWNPPQAGTAATLGYLVVIAILVRAAISTNEVPSAAMVPELTRDYHERTAVIRYRYVFGWAGGLAMLMLAYGYLLRPPTGPGAGPGYHNYGVVGAVVMMVSVLASAIGTHKRLAHPPRARIETLPVGKEIRAILSTLSNRAFVLLIAAGVFAYINQGIAFAMSNYLLGFVWLFRPMDFLTYSICLFGGVLLAFFIVTPTARAFGKRGGAAIMTLLSVLFTTTPYWLRLARLFPEPGDPLLLPLLLTMVSLGTAFGVCVMMLIGSMIADVVEASEESSGKREEGLFYAGGLFMQKCTSGLGIFASGILLSVAGFPAKAVPGKVPIDVLDRLTGFVAGLTVVIALVSSWLFTRFPISKADHDARLAKLAVASAESGGKA</sequence>
<dbReference type="RefSeq" id="WP_245612256.1">
    <property type="nucleotide sequence ID" value="NZ_BBWU01000046.1"/>
</dbReference>
<dbReference type="InterPro" id="IPR039672">
    <property type="entry name" value="MFS_2"/>
</dbReference>
<dbReference type="InterPro" id="IPR036259">
    <property type="entry name" value="MFS_trans_sf"/>
</dbReference>
<dbReference type="GO" id="GO:0015293">
    <property type="term" value="F:symporter activity"/>
    <property type="evidence" value="ECO:0007669"/>
    <property type="project" value="InterPro"/>
</dbReference>
<feature type="transmembrane region" description="Helical" evidence="2">
    <location>
        <begin position="81"/>
        <end position="98"/>
    </location>
</feature>
<protein>
    <recommendedName>
        <fullName evidence="5">Major facilitator superfamily transporter</fullName>
    </recommendedName>
</protein>
<feature type="transmembrane region" description="Helical" evidence="2">
    <location>
        <begin position="12"/>
        <end position="35"/>
    </location>
</feature>